<comment type="cofactor">
    <cofactor evidence="2">
        <name>Zn(2+)</name>
        <dbReference type="ChEBI" id="CHEBI:29105"/>
    </cofactor>
</comment>
<dbReference type="GO" id="GO:0016787">
    <property type="term" value="F:hydrolase activity"/>
    <property type="evidence" value="ECO:0007669"/>
    <property type="project" value="UniProtKB-KW"/>
</dbReference>
<evidence type="ECO:0000256" key="16">
    <source>
        <dbReference type="NCBIfam" id="TIGR01389"/>
    </source>
</evidence>
<comment type="caution">
    <text evidence="21">The sequence shown here is derived from an EMBL/GenBank/DDBJ whole genome shotgun (WGS) entry which is preliminary data.</text>
</comment>
<dbReference type="GO" id="GO:0043138">
    <property type="term" value="F:3'-5' DNA helicase activity"/>
    <property type="evidence" value="ECO:0007669"/>
    <property type="project" value="UniProtKB-EC"/>
</dbReference>
<evidence type="ECO:0000256" key="10">
    <source>
        <dbReference type="ARBA" id="ARBA00022840"/>
    </source>
</evidence>
<feature type="domain" description="Helicase ATP-binding" evidence="19">
    <location>
        <begin position="26"/>
        <end position="195"/>
    </location>
</feature>
<evidence type="ECO:0000256" key="13">
    <source>
        <dbReference type="ARBA" id="ARBA00023204"/>
    </source>
</evidence>
<dbReference type="AlphaFoldDB" id="A0A074MGJ7"/>
<keyword evidence="5" id="KW-0547">Nucleotide-binding</keyword>
<dbReference type="InterPro" id="IPR011545">
    <property type="entry name" value="DEAD/DEAH_box_helicase_dom"/>
</dbReference>
<dbReference type="InterPro" id="IPR036390">
    <property type="entry name" value="WH_DNA-bd_sf"/>
</dbReference>
<evidence type="ECO:0000256" key="5">
    <source>
        <dbReference type="ARBA" id="ARBA00022741"/>
    </source>
</evidence>
<dbReference type="NCBIfam" id="TIGR01389">
    <property type="entry name" value="recQ"/>
    <property type="match status" value="1"/>
</dbReference>
<comment type="cofactor">
    <cofactor evidence="1">
        <name>Mg(2+)</name>
        <dbReference type="ChEBI" id="CHEBI:18420"/>
    </cofactor>
</comment>
<accession>A0A074MGJ7</accession>
<keyword evidence="9" id="KW-0862">Zinc</keyword>
<dbReference type="PANTHER" id="PTHR13710:SF105">
    <property type="entry name" value="ATP-DEPENDENT DNA HELICASE Q1"/>
    <property type="match status" value="1"/>
</dbReference>
<name>A0A074MGJ7_9BACL</name>
<dbReference type="Pfam" id="PF09382">
    <property type="entry name" value="RQC"/>
    <property type="match status" value="1"/>
</dbReference>
<evidence type="ECO:0000256" key="15">
    <source>
        <dbReference type="ARBA" id="ARBA00034617"/>
    </source>
</evidence>
<dbReference type="SMART" id="SM00956">
    <property type="entry name" value="RQC"/>
    <property type="match status" value="1"/>
</dbReference>
<dbReference type="InterPro" id="IPR029491">
    <property type="entry name" value="Helicase_HTH"/>
</dbReference>
<keyword evidence="14" id="KW-0413">Isomerase</keyword>
<dbReference type="CDD" id="cd18794">
    <property type="entry name" value="SF2_C_RecQ"/>
    <property type="match status" value="1"/>
</dbReference>
<dbReference type="PROSITE" id="PS51194">
    <property type="entry name" value="HELICASE_CTER"/>
    <property type="match status" value="1"/>
</dbReference>
<keyword evidence="6" id="KW-0227">DNA damage</keyword>
<dbReference type="Pfam" id="PF00271">
    <property type="entry name" value="Helicase_C"/>
    <property type="match status" value="1"/>
</dbReference>
<evidence type="ECO:0000256" key="4">
    <source>
        <dbReference type="ARBA" id="ARBA00022723"/>
    </source>
</evidence>
<dbReference type="InterPro" id="IPR032284">
    <property type="entry name" value="RecQ_Zn-bd"/>
</dbReference>
<proteinExistence type="inferred from homology"/>
<protein>
    <recommendedName>
        <fullName evidence="16">DNA helicase RecQ</fullName>
        <ecNumber evidence="16">5.6.2.4</ecNumber>
    </recommendedName>
</protein>
<dbReference type="SUPFAM" id="SSF46785">
    <property type="entry name" value="Winged helix' DNA-binding domain"/>
    <property type="match status" value="1"/>
</dbReference>
<dbReference type="Pfam" id="PF00270">
    <property type="entry name" value="DEAD"/>
    <property type="match status" value="1"/>
</dbReference>
<feature type="region of interest" description="Disordered" evidence="17">
    <location>
        <begin position="617"/>
        <end position="641"/>
    </location>
</feature>
<dbReference type="GO" id="GO:0046872">
    <property type="term" value="F:metal ion binding"/>
    <property type="evidence" value="ECO:0007669"/>
    <property type="project" value="UniProtKB-KW"/>
</dbReference>
<evidence type="ECO:0000256" key="9">
    <source>
        <dbReference type="ARBA" id="ARBA00022833"/>
    </source>
</evidence>
<dbReference type="PANTHER" id="PTHR13710">
    <property type="entry name" value="DNA HELICASE RECQ FAMILY MEMBER"/>
    <property type="match status" value="1"/>
</dbReference>
<evidence type="ECO:0000256" key="1">
    <source>
        <dbReference type="ARBA" id="ARBA00001946"/>
    </source>
</evidence>
<dbReference type="FunFam" id="1.10.150.80:FF:000002">
    <property type="entry name" value="ATP-dependent DNA helicase RecQ"/>
    <property type="match status" value="1"/>
</dbReference>
<feature type="compositionally biased region" description="Low complexity" evidence="17">
    <location>
        <begin position="617"/>
        <end position="637"/>
    </location>
</feature>
<dbReference type="InterPro" id="IPR010997">
    <property type="entry name" value="HRDC-like_sf"/>
</dbReference>
<sequence>MLDHATQLLKKYYGYDSFRRGQEFIIRNILQGRDTLGIMPTGGGKSICYQIPALCFDGLTLVISPLISLMKDQVDALHSIGIPAAFINSSLSQAEADNTLRAAGQGAYKLLYIAPERLDSERFRSELKRLPISMLAIDEAHCISQWGHDFRPSYLAVPKILDLLPERPLVTAFTATATPEVTRDIRQLLGIAGDDVFVTGFNRENLRFQILRGENKRDFTLDYLKRNRDLSGVIYAATRKEVDQLYETLRGLGFAVGKYHAGLTDEEKSTWQDQFLYDDVRIMVATNAFGMGIDKSNVRFVLHFNMPKNMESYYQEAGRAGRDGEPSECILLYHAQDVQLQKFLIEQSVSAPERKAGEYKKLQSMIDFCHTTQCLRNAILEYFEDEIPEPCGVCSNCKDDRELRDMTREAQMIFSCIRRMRERFGASLVAQVLKGSANKKVKQFNFDQLPTYGLMKQYKEKDITDLIHVLTAEGYLALSEGQYPVVRLEPKAVLVLQGQEQVFQRVQVQSETVYERDDTLFERLRTLRKEISQHEKVPPYIIFADSTLREMADTCPTDEAALGNIKGVGEAKIARYGEVFLELLRTYAREKGLQPVAVGASDVSASSESFGAALNSTPGFAGSTGSTGSTARSGSAAESDETPSHMLTYELFQAGYDVDAICAERGIKAQTVQDHIIRAATEGNPLDWTRIIQPDHEPLIYAAIEDLGAEKLRPLKDALPEEVDYFAIKAAICKRAL</sequence>
<dbReference type="CDD" id="cd17920">
    <property type="entry name" value="DEXHc_RecQ"/>
    <property type="match status" value="1"/>
</dbReference>
<dbReference type="GO" id="GO:0009378">
    <property type="term" value="F:four-way junction helicase activity"/>
    <property type="evidence" value="ECO:0007669"/>
    <property type="project" value="TreeGrafter"/>
</dbReference>
<keyword evidence="10" id="KW-0067">ATP-binding</keyword>
<comment type="similarity">
    <text evidence="3">Belongs to the helicase family. RecQ subfamily.</text>
</comment>
<dbReference type="InterPro" id="IPR036388">
    <property type="entry name" value="WH-like_DNA-bd_sf"/>
</dbReference>
<dbReference type="Pfam" id="PF00570">
    <property type="entry name" value="HRDC"/>
    <property type="match status" value="1"/>
</dbReference>
<evidence type="ECO:0000256" key="11">
    <source>
        <dbReference type="ARBA" id="ARBA00023125"/>
    </source>
</evidence>
<evidence type="ECO:0000259" key="18">
    <source>
        <dbReference type="PROSITE" id="PS50967"/>
    </source>
</evidence>
<evidence type="ECO:0000256" key="12">
    <source>
        <dbReference type="ARBA" id="ARBA00023172"/>
    </source>
</evidence>
<dbReference type="Proteomes" id="UP000027931">
    <property type="component" value="Unassembled WGS sequence"/>
</dbReference>
<dbReference type="Gene3D" id="1.10.150.80">
    <property type="entry name" value="HRDC domain"/>
    <property type="match status" value="1"/>
</dbReference>
<dbReference type="GO" id="GO:0006260">
    <property type="term" value="P:DNA replication"/>
    <property type="evidence" value="ECO:0007669"/>
    <property type="project" value="InterPro"/>
</dbReference>
<reference evidence="21 22" key="1">
    <citation type="journal article" date="2013" name="Int. J. Syst. Evol. Microbiol.">
        <title>Tumebacillus flagellatus sp. nov., an alpha-amylase/pullulanase-producing bacterium isolated from cassava wastewater.</title>
        <authorList>
            <person name="Wang Q."/>
            <person name="Xie N."/>
            <person name="Qin Y."/>
            <person name="Shen N."/>
            <person name="Zhu J."/>
            <person name="Mi H."/>
            <person name="Huang R."/>
        </authorList>
    </citation>
    <scope>NUCLEOTIDE SEQUENCE [LARGE SCALE GENOMIC DNA]</scope>
    <source>
        <strain evidence="21 22">GST4</strain>
    </source>
</reference>
<evidence type="ECO:0000259" key="19">
    <source>
        <dbReference type="PROSITE" id="PS51192"/>
    </source>
</evidence>
<keyword evidence="12" id="KW-0233">DNA recombination</keyword>
<dbReference type="InterPro" id="IPR027417">
    <property type="entry name" value="P-loop_NTPase"/>
</dbReference>
<keyword evidence="7" id="KW-0378">Hydrolase</keyword>
<dbReference type="EC" id="5.6.2.4" evidence="16"/>
<dbReference type="SUPFAM" id="SSF47819">
    <property type="entry name" value="HRDC-like"/>
    <property type="match status" value="1"/>
</dbReference>
<evidence type="ECO:0000256" key="3">
    <source>
        <dbReference type="ARBA" id="ARBA00005446"/>
    </source>
</evidence>
<dbReference type="GO" id="GO:0030894">
    <property type="term" value="C:replisome"/>
    <property type="evidence" value="ECO:0007669"/>
    <property type="project" value="TreeGrafter"/>
</dbReference>
<dbReference type="GO" id="GO:0043590">
    <property type="term" value="C:bacterial nucleoid"/>
    <property type="evidence" value="ECO:0007669"/>
    <property type="project" value="TreeGrafter"/>
</dbReference>
<dbReference type="RefSeq" id="WP_038083971.1">
    <property type="nucleotide sequence ID" value="NZ_JMIR01000002.1"/>
</dbReference>
<dbReference type="GO" id="GO:0003677">
    <property type="term" value="F:DNA binding"/>
    <property type="evidence" value="ECO:0007669"/>
    <property type="project" value="UniProtKB-KW"/>
</dbReference>
<dbReference type="NCBIfam" id="TIGR00614">
    <property type="entry name" value="recQ_fam"/>
    <property type="match status" value="1"/>
</dbReference>
<dbReference type="Pfam" id="PF14493">
    <property type="entry name" value="HTH_40"/>
    <property type="match status" value="1"/>
</dbReference>
<dbReference type="InterPro" id="IPR004589">
    <property type="entry name" value="DNA_helicase_ATP-dep_RecQ"/>
</dbReference>
<keyword evidence="13" id="KW-0234">DNA repair</keyword>
<evidence type="ECO:0000313" key="21">
    <source>
        <dbReference type="EMBL" id="KEO84842.1"/>
    </source>
</evidence>
<dbReference type="STRING" id="1157490.EL26_02200"/>
<dbReference type="Gene3D" id="3.40.50.300">
    <property type="entry name" value="P-loop containing nucleotide triphosphate hydrolases"/>
    <property type="match status" value="2"/>
</dbReference>
<dbReference type="GO" id="GO:0006281">
    <property type="term" value="P:DNA repair"/>
    <property type="evidence" value="ECO:0007669"/>
    <property type="project" value="UniProtKB-KW"/>
</dbReference>
<feature type="domain" description="Helicase C-terminal" evidence="20">
    <location>
        <begin position="216"/>
        <end position="363"/>
    </location>
</feature>
<keyword evidence="4" id="KW-0479">Metal-binding</keyword>
<dbReference type="InterPro" id="IPR001650">
    <property type="entry name" value="Helicase_C-like"/>
</dbReference>
<evidence type="ECO:0000256" key="14">
    <source>
        <dbReference type="ARBA" id="ARBA00023235"/>
    </source>
</evidence>
<evidence type="ECO:0000256" key="8">
    <source>
        <dbReference type="ARBA" id="ARBA00022806"/>
    </source>
</evidence>
<keyword evidence="22" id="KW-1185">Reference proteome</keyword>
<evidence type="ECO:0000256" key="2">
    <source>
        <dbReference type="ARBA" id="ARBA00001947"/>
    </source>
</evidence>
<dbReference type="InterPro" id="IPR006293">
    <property type="entry name" value="DNA_helicase_ATP-dep_RecQ_bac"/>
</dbReference>
<keyword evidence="11" id="KW-0238">DNA-binding</keyword>
<dbReference type="Pfam" id="PF16124">
    <property type="entry name" value="RecQ_Zn_bind"/>
    <property type="match status" value="1"/>
</dbReference>
<dbReference type="SMART" id="SM00487">
    <property type="entry name" value="DEXDc"/>
    <property type="match status" value="1"/>
</dbReference>
<dbReference type="InterPro" id="IPR018982">
    <property type="entry name" value="RQC_domain"/>
</dbReference>
<comment type="catalytic activity">
    <reaction evidence="15">
        <text>Couples ATP hydrolysis with the unwinding of duplex DNA by translocating in the 3'-5' direction.</text>
        <dbReference type="EC" id="5.6.2.4"/>
    </reaction>
</comment>
<evidence type="ECO:0000256" key="7">
    <source>
        <dbReference type="ARBA" id="ARBA00022801"/>
    </source>
</evidence>
<gene>
    <name evidence="21" type="ORF">EL26_02200</name>
</gene>
<dbReference type="PROSITE" id="PS50967">
    <property type="entry name" value="HRDC"/>
    <property type="match status" value="1"/>
</dbReference>
<dbReference type="GO" id="GO:0005737">
    <property type="term" value="C:cytoplasm"/>
    <property type="evidence" value="ECO:0007669"/>
    <property type="project" value="TreeGrafter"/>
</dbReference>
<keyword evidence="8" id="KW-0347">Helicase</keyword>
<organism evidence="21 22">
    <name type="scientific">Tumebacillus flagellatus</name>
    <dbReference type="NCBI Taxonomy" id="1157490"/>
    <lineage>
        <taxon>Bacteria</taxon>
        <taxon>Bacillati</taxon>
        <taxon>Bacillota</taxon>
        <taxon>Bacilli</taxon>
        <taxon>Bacillales</taxon>
        <taxon>Alicyclobacillaceae</taxon>
        <taxon>Tumebacillus</taxon>
    </lineage>
</organism>
<dbReference type="GO" id="GO:0009432">
    <property type="term" value="P:SOS response"/>
    <property type="evidence" value="ECO:0007669"/>
    <property type="project" value="UniProtKB-UniRule"/>
</dbReference>
<dbReference type="eggNOG" id="COG0514">
    <property type="taxonomic scope" value="Bacteria"/>
</dbReference>
<evidence type="ECO:0000256" key="17">
    <source>
        <dbReference type="SAM" id="MobiDB-lite"/>
    </source>
</evidence>
<evidence type="ECO:0000259" key="20">
    <source>
        <dbReference type="PROSITE" id="PS51194"/>
    </source>
</evidence>
<dbReference type="Gene3D" id="1.10.10.10">
    <property type="entry name" value="Winged helix-like DNA-binding domain superfamily/Winged helix DNA-binding domain"/>
    <property type="match status" value="1"/>
</dbReference>
<dbReference type="GO" id="GO:0005524">
    <property type="term" value="F:ATP binding"/>
    <property type="evidence" value="ECO:0007669"/>
    <property type="project" value="UniProtKB-KW"/>
</dbReference>
<dbReference type="SMART" id="SM00341">
    <property type="entry name" value="HRDC"/>
    <property type="match status" value="1"/>
</dbReference>
<dbReference type="EMBL" id="JMIR01000002">
    <property type="protein sequence ID" value="KEO84842.1"/>
    <property type="molecule type" value="Genomic_DNA"/>
</dbReference>
<dbReference type="SMART" id="SM00490">
    <property type="entry name" value="HELICc"/>
    <property type="match status" value="1"/>
</dbReference>
<evidence type="ECO:0000313" key="22">
    <source>
        <dbReference type="Proteomes" id="UP000027931"/>
    </source>
</evidence>
<dbReference type="SUPFAM" id="SSF52540">
    <property type="entry name" value="P-loop containing nucleoside triphosphate hydrolases"/>
    <property type="match status" value="1"/>
</dbReference>
<feature type="domain" description="HRDC" evidence="18">
    <location>
        <begin position="514"/>
        <end position="594"/>
    </location>
</feature>
<dbReference type="PROSITE" id="PS51192">
    <property type="entry name" value="HELICASE_ATP_BIND_1"/>
    <property type="match status" value="1"/>
</dbReference>
<dbReference type="InterPro" id="IPR014001">
    <property type="entry name" value="Helicase_ATP-bd"/>
</dbReference>
<dbReference type="FunFam" id="3.40.50.300:FF:000296">
    <property type="entry name" value="ATP-dependent DNA helicase RecQ"/>
    <property type="match status" value="1"/>
</dbReference>
<dbReference type="InterPro" id="IPR044876">
    <property type="entry name" value="HRDC_dom_sf"/>
</dbReference>
<dbReference type="GO" id="GO:0006310">
    <property type="term" value="P:DNA recombination"/>
    <property type="evidence" value="ECO:0007669"/>
    <property type="project" value="UniProtKB-UniRule"/>
</dbReference>
<dbReference type="OrthoDB" id="9763310at2"/>
<evidence type="ECO:0000256" key="6">
    <source>
        <dbReference type="ARBA" id="ARBA00022763"/>
    </source>
</evidence>
<dbReference type="InterPro" id="IPR002121">
    <property type="entry name" value="HRDC_dom"/>
</dbReference>